<comment type="caution">
    <text evidence="3">The sequence shown here is derived from an EMBL/GenBank/DDBJ whole genome shotgun (WGS) entry which is preliminary data.</text>
</comment>
<evidence type="ECO:0000313" key="4">
    <source>
        <dbReference type="Proteomes" id="UP000602198"/>
    </source>
</evidence>
<keyword evidence="2" id="KW-0732">Signal</keyword>
<gene>
    <name evidence="3" type="ORF">JK358_10575</name>
</gene>
<feature type="region of interest" description="Disordered" evidence="1">
    <location>
        <begin position="67"/>
        <end position="90"/>
    </location>
</feature>
<dbReference type="Proteomes" id="UP000602198">
    <property type="component" value="Unassembled WGS sequence"/>
</dbReference>
<dbReference type="RefSeq" id="WP_201946121.1">
    <property type="nucleotide sequence ID" value="NZ_JAERRJ010000003.1"/>
</dbReference>
<keyword evidence="4" id="KW-1185">Reference proteome</keyword>
<evidence type="ECO:0000313" key="3">
    <source>
        <dbReference type="EMBL" id="MBL1074836.1"/>
    </source>
</evidence>
<protein>
    <recommendedName>
        <fullName evidence="5">Secreted protein</fullName>
    </recommendedName>
</protein>
<evidence type="ECO:0008006" key="5">
    <source>
        <dbReference type="Google" id="ProtNLM"/>
    </source>
</evidence>
<feature type="signal peptide" evidence="2">
    <location>
        <begin position="1"/>
        <end position="19"/>
    </location>
</feature>
<sequence length="90" mass="8485">MKTLVGTTGAFAIALCLFAAPSAAEGITLQPAADIQSGSAPSVGAGSATGGGDVETGLGLGSVQVGSSVKDGPYLDFGSVRVGNSGSGLK</sequence>
<reference evidence="3 4" key="1">
    <citation type="submission" date="2021-01" db="EMBL/GenBank/DDBJ databases">
        <title>WGS of actinomycetes isolated from Thailand.</title>
        <authorList>
            <person name="Thawai C."/>
        </authorList>
    </citation>
    <scope>NUCLEOTIDE SEQUENCE [LARGE SCALE GENOMIC DNA]</scope>
    <source>
        <strain evidence="3 4">LPG 2</strain>
    </source>
</reference>
<organism evidence="3 4">
    <name type="scientific">Nocardia acididurans</name>
    <dbReference type="NCBI Taxonomy" id="2802282"/>
    <lineage>
        <taxon>Bacteria</taxon>
        <taxon>Bacillati</taxon>
        <taxon>Actinomycetota</taxon>
        <taxon>Actinomycetes</taxon>
        <taxon>Mycobacteriales</taxon>
        <taxon>Nocardiaceae</taxon>
        <taxon>Nocardia</taxon>
    </lineage>
</organism>
<dbReference type="EMBL" id="JAERRJ010000003">
    <property type="protein sequence ID" value="MBL1074836.1"/>
    <property type="molecule type" value="Genomic_DNA"/>
</dbReference>
<evidence type="ECO:0000256" key="2">
    <source>
        <dbReference type="SAM" id="SignalP"/>
    </source>
</evidence>
<proteinExistence type="predicted"/>
<accession>A0ABS1M2T9</accession>
<name>A0ABS1M2T9_9NOCA</name>
<evidence type="ECO:0000256" key="1">
    <source>
        <dbReference type="SAM" id="MobiDB-lite"/>
    </source>
</evidence>
<feature type="chain" id="PRO_5045126715" description="Secreted protein" evidence="2">
    <location>
        <begin position="20"/>
        <end position="90"/>
    </location>
</feature>